<organism evidence="7 8">
    <name type="scientific">Sanguibacter antarcticus</name>
    <dbReference type="NCBI Taxonomy" id="372484"/>
    <lineage>
        <taxon>Bacteria</taxon>
        <taxon>Bacillati</taxon>
        <taxon>Actinomycetota</taxon>
        <taxon>Actinomycetes</taxon>
        <taxon>Micrococcales</taxon>
        <taxon>Sanguibacteraceae</taxon>
        <taxon>Sanguibacter</taxon>
    </lineage>
</organism>
<dbReference type="PROSITE" id="PS51198">
    <property type="entry name" value="UVRD_HELICASE_ATP_BIND"/>
    <property type="match status" value="1"/>
</dbReference>
<dbReference type="OrthoDB" id="9787585at2"/>
<dbReference type="InterPro" id="IPR027417">
    <property type="entry name" value="P-loop_NTPase"/>
</dbReference>
<evidence type="ECO:0000256" key="1">
    <source>
        <dbReference type="ARBA" id="ARBA00022741"/>
    </source>
</evidence>
<evidence type="ECO:0000313" key="8">
    <source>
        <dbReference type="Proteomes" id="UP000225548"/>
    </source>
</evidence>
<dbReference type="GO" id="GO:0016787">
    <property type="term" value="F:hydrolase activity"/>
    <property type="evidence" value="ECO:0007669"/>
    <property type="project" value="UniProtKB-UniRule"/>
</dbReference>
<dbReference type="InterPro" id="IPR000212">
    <property type="entry name" value="DNA_helicase_UvrD/REP"/>
</dbReference>
<feature type="domain" description="UvrD-like helicase ATP-binding" evidence="6">
    <location>
        <begin position="182"/>
        <end position="587"/>
    </location>
</feature>
<dbReference type="GO" id="GO:0005524">
    <property type="term" value="F:ATP binding"/>
    <property type="evidence" value="ECO:0007669"/>
    <property type="project" value="UniProtKB-UniRule"/>
</dbReference>
<comment type="caution">
    <text evidence="7">The sequence shown here is derived from an EMBL/GenBank/DDBJ whole genome shotgun (WGS) entry which is preliminary data.</text>
</comment>
<keyword evidence="2 5" id="KW-0378">Hydrolase</keyword>
<evidence type="ECO:0000256" key="5">
    <source>
        <dbReference type="PROSITE-ProRule" id="PRU00560"/>
    </source>
</evidence>
<dbReference type="EMBL" id="PDJG01000001">
    <property type="protein sequence ID" value="PFG33481.1"/>
    <property type="molecule type" value="Genomic_DNA"/>
</dbReference>
<dbReference type="Proteomes" id="UP000225548">
    <property type="component" value="Unassembled WGS sequence"/>
</dbReference>
<reference evidence="7 8" key="1">
    <citation type="submission" date="2017-10" db="EMBL/GenBank/DDBJ databases">
        <title>Sequencing the genomes of 1000 actinobacteria strains.</title>
        <authorList>
            <person name="Klenk H.-P."/>
        </authorList>
    </citation>
    <scope>NUCLEOTIDE SEQUENCE [LARGE SCALE GENOMIC DNA]</scope>
    <source>
        <strain evidence="7 8">DSM 18966</strain>
    </source>
</reference>
<proteinExistence type="predicted"/>
<protein>
    <submittedName>
        <fullName evidence="7">DNA helicase IV</fullName>
    </submittedName>
</protein>
<dbReference type="PANTHER" id="PTHR11070:SF45">
    <property type="entry name" value="DNA 3'-5' HELICASE"/>
    <property type="match status" value="1"/>
</dbReference>
<dbReference type="SUPFAM" id="SSF52540">
    <property type="entry name" value="P-loop containing nucleoside triphosphate hydrolases"/>
    <property type="match status" value="1"/>
</dbReference>
<dbReference type="Gene3D" id="3.40.50.300">
    <property type="entry name" value="P-loop containing nucleotide triphosphate hydrolases"/>
    <property type="match status" value="3"/>
</dbReference>
<dbReference type="RefSeq" id="WP_098454686.1">
    <property type="nucleotide sequence ID" value="NZ_PDJG01000001.1"/>
</dbReference>
<evidence type="ECO:0000256" key="3">
    <source>
        <dbReference type="ARBA" id="ARBA00022806"/>
    </source>
</evidence>
<accession>A0A2A9E4K6</accession>
<dbReference type="InterPro" id="IPR014016">
    <property type="entry name" value="UvrD-like_ATP-bd"/>
</dbReference>
<dbReference type="GO" id="GO:0043138">
    <property type="term" value="F:3'-5' DNA helicase activity"/>
    <property type="evidence" value="ECO:0007669"/>
    <property type="project" value="TreeGrafter"/>
</dbReference>
<dbReference type="PANTHER" id="PTHR11070">
    <property type="entry name" value="UVRD / RECB / PCRA DNA HELICASE FAMILY MEMBER"/>
    <property type="match status" value="1"/>
</dbReference>
<dbReference type="GO" id="GO:0000725">
    <property type="term" value="P:recombinational repair"/>
    <property type="evidence" value="ECO:0007669"/>
    <property type="project" value="TreeGrafter"/>
</dbReference>
<dbReference type="GO" id="GO:0003677">
    <property type="term" value="F:DNA binding"/>
    <property type="evidence" value="ECO:0007669"/>
    <property type="project" value="InterPro"/>
</dbReference>
<keyword evidence="4 5" id="KW-0067">ATP-binding</keyword>
<name>A0A2A9E4K6_9MICO</name>
<evidence type="ECO:0000259" key="6">
    <source>
        <dbReference type="PROSITE" id="PS51198"/>
    </source>
</evidence>
<gene>
    <name evidence="7" type="ORF">ATL42_1358</name>
</gene>
<dbReference type="AlphaFoldDB" id="A0A2A9E4K6"/>
<sequence length="755" mass="82575">MTDQSDEIQLEQQTLDVLYARLDELRRITRGRLTEVRRVGPSGSPQNRSERDAFATLYEDRSALLEAVEDRLCFGRLDFDDETTRYIGRIGLTDEEHTSILTDWRAPAAQSFYRATAAHRDEVSRRRHLVTRGRNVTGLEDEILDLSMPARHGSALNLSGEGALLAALASGRTGHMGDIVATIQSEQDTIIRSELQGALVVQGGPGTGKTAVALHRAAYLLYAHRRLLERSGVLLIGPSQSFLRYIDQVLPSLGETGVVSTTISDLLPGISARAVESPEVAEIKGRAVFGAIVRRAVRARERVPAEDRHVRVDGHDIVVRRSDVREAIVKARRHHKPHNLARVTFVREMLSRLADQYIAQMRFPLADDERGEVIEELRTTREIRIALNLAWMPLTPQRLVEDLYIKPHRLDEAAPELSPRERRLLQRAVGTPWTESDVPLLDEAAELLGEDDQAAKVQARIDSDERAQTLDYARQVLEGSGAGNGLVDAQTLAERFTSGGSYLTTAERAAQDRSWTFAHLVVDEAQELSAMAWRTLLRRCPTRSMTIVGDVAQTSSPAGARSWSAMLTPLLRDSWREEELTVNYRTPESVATAARRLALAAGLPVSPLTSAREYPGALNLHPTTAEAITHDTVALALRTLGEVVVDGAGAVAVIASTAQHGELLTELAAVADRQGAPDPTLPLDALSVLTASQAKGLEFDAVVLVEPQQILTGPGGASDLYVAMTRPTKFLHVVHALALPLGLGDETQDALSPSE</sequence>
<evidence type="ECO:0000256" key="2">
    <source>
        <dbReference type="ARBA" id="ARBA00022801"/>
    </source>
</evidence>
<dbReference type="GO" id="GO:0005829">
    <property type="term" value="C:cytosol"/>
    <property type="evidence" value="ECO:0007669"/>
    <property type="project" value="TreeGrafter"/>
</dbReference>
<keyword evidence="3 5" id="KW-0347">Helicase</keyword>
<keyword evidence="1 5" id="KW-0547">Nucleotide-binding</keyword>
<feature type="binding site" evidence="5">
    <location>
        <begin position="203"/>
        <end position="210"/>
    </location>
    <ligand>
        <name>ATP</name>
        <dbReference type="ChEBI" id="CHEBI:30616"/>
    </ligand>
</feature>
<keyword evidence="8" id="KW-1185">Reference proteome</keyword>
<evidence type="ECO:0000313" key="7">
    <source>
        <dbReference type="EMBL" id="PFG33481.1"/>
    </source>
</evidence>
<evidence type="ECO:0000256" key="4">
    <source>
        <dbReference type="ARBA" id="ARBA00022840"/>
    </source>
</evidence>